<dbReference type="RefSeq" id="WP_256182390.1">
    <property type="nucleotide sequence ID" value="NZ_JANFYT010000050.1"/>
</dbReference>
<evidence type="ECO:0000313" key="1">
    <source>
        <dbReference type="EMBL" id="MCQ4815669.1"/>
    </source>
</evidence>
<organism evidence="1 2">
    <name type="scientific">Cloacibacillus evryensis</name>
    <dbReference type="NCBI Taxonomy" id="508460"/>
    <lineage>
        <taxon>Bacteria</taxon>
        <taxon>Thermotogati</taxon>
        <taxon>Synergistota</taxon>
        <taxon>Synergistia</taxon>
        <taxon>Synergistales</taxon>
        <taxon>Synergistaceae</taxon>
        <taxon>Cloacibacillus</taxon>
    </lineage>
</organism>
<keyword evidence="2" id="KW-1185">Reference proteome</keyword>
<sequence length="257" mass="28800">PPAASTSTRRERSPDCSKRINKAKDLKLSEPLYEAAPILHGAWNFKSFAPSNAQKRDDNMKVEQYVMAYEVEQDRLRAILPDGFVSLRPVLRINSEIRYGETESVYIEFNTAVEADGRRGWLNIGSWDNAGSVFSYKRSGKAVTFTAPFLEITYTGVGVEGGCPAEKDNEGCFFLGKNTILRPAEKINSSKEFCDCEFRWKFTRDDAHGVSMGKTLPAFAAVPKIVYDRHEFTAQSAAAIPCEQVLGSYVVKFERQL</sequence>
<protein>
    <submittedName>
        <fullName evidence="1">Uncharacterized protein</fullName>
    </submittedName>
</protein>
<gene>
    <name evidence="1" type="ORF">NE630_14635</name>
</gene>
<dbReference type="EMBL" id="JANFYT010000050">
    <property type="protein sequence ID" value="MCQ4815669.1"/>
    <property type="molecule type" value="Genomic_DNA"/>
</dbReference>
<accession>A0AAW5KCC5</accession>
<reference evidence="1 2" key="1">
    <citation type="submission" date="2022-06" db="EMBL/GenBank/DDBJ databases">
        <title>Isolation of gut microbiota from human fecal samples.</title>
        <authorList>
            <person name="Pamer E.G."/>
            <person name="Barat B."/>
            <person name="Waligurski E."/>
            <person name="Medina S."/>
            <person name="Paddock L."/>
            <person name="Mostad J."/>
        </authorList>
    </citation>
    <scope>NUCLEOTIDE SEQUENCE [LARGE SCALE GENOMIC DNA]</scope>
    <source>
        <strain evidence="1 2">DFI.9.90</strain>
    </source>
</reference>
<evidence type="ECO:0000313" key="2">
    <source>
        <dbReference type="Proteomes" id="UP001205919"/>
    </source>
</evidence>
<feature type="non-terminal residue" evidence="1">
    <location>
        <position position="1"/>
    </location>
</feature>
<name>A0AAW5KCC5_9BACT</name>
<dbReference type="Proteomes" id="UP001205919">
    <property type="component" value="Unassembled WGS sequence"/>
</dbReference>
<comment type="caution">
    <text evidence="1">The sequence shown here is derived from an EMBL/GenBank/DDBJ whole genome shotgun (WGS) entry which is preliminary data.</text>
</comment>
<proteinExistence type="predicted"/>
<dbReference type="AlphaFoldDB" id="A0AAW5KCC5"/>